<dbReference type="InterPro" id="IPR008530">
    <property type="entry name" value="CCDC22"/>
</dbReference>
<feature type="coiled-coil region" evidence="3">
    <location>
        <begin position="375"/>
        <end position="409"/>
    </location>
</feature>
<gene>
    <name evidence="7" type="primary">LOC105231366</name>
</gene>
<keyword evidence="3" id="KW-0175">Coiled coil</keyword>
<dbReference type="PANTHER" id="PTHR15668:SF4">
    <property type="entry name" value="COILED-COIL DOMAIN-CONTAINING PROTEIN 22"/>
    <property type="match status" value="1"/>
</dbReference>
<dbReference type="InterPro" id="IPR048348">
    <property type="entry name" value="CCDC22_CC"/>
</dbReference>
<accession>A0A6I9VDK7</accession>
<dbReference type="GeneID" id="105231366"/>
<dbReference type="OrthoDB" id="10266736at2759"/>
<dbReference type="GO" id="GO:2000060">
    <property type="term" value="P:positive regulation of ubiquitin-dependent protein catabolic process"/>
    <property type="evidence" value="ECO:0007669"/>
    <property type="project" value="TreeGrafter"/>
</dbReference>
<evidence type="ECO:0000256" key="2">
    <source>
        <dbReference type="ARBA" id="ARBA00017553"/>
    </source>
</evidence>
<name>A0A6I9VDK7_BACDO</name>
<evidence type="ECO:0000256" key="1">
    <source>
        <dbReference type="ARBA" id="ARBA00006438"/>
    </source>
</evidence>
<dbReference type="Pfam" id="PF05667">
    <property type="entry name" value="CCDC22_CC"/>
    <property type="match status" value="1"/>
</dbReference>
<dbReference type="RefSeq" id="XP_011210942.2">
    <property type="nucleotide sequence ID" value="XM_011212640.4"/>
</dbReference>
<comment type="similarity">
    <text evidence="1">Belongs to the CCDC22 family.</text>
</comment>
<dbReference type="Proteomes" id="UP001652620">
    <property type="component" value="Unplaced"/>
</dbReference>
<dbReference type="Pfam" id="PF21674">
    <property type="entry name" value="CCDC22_N"/>
    <property type="match status" value="1"/>
</dbReference>
<organism evidence="6 7">
    <name type="scientific">Bactrocera dorsalis</name>
    <name type="common">Oriental fruit fly</name>
    <name type="synonym">Dacus dorsalis</name>
    <dbReference type="NCBI Taxonomy" id="27457"/>
    <lineage>
        <taxon>Eukaryota</taxon>
        <taxon>Metazoa</taxon>
        <taxon>Ecdysozoa</taxon>
        <taxon>Arthropoda</taxon>
        <taxon>Hexapoda</taxon>
        <taxon>Insecta</taxon>
        <taxon>Pterygota</taxon>
        <taxon>Neoptera</taxon>
        <taxon>Endopterygota</taxon>
        <taxon>Diptera</taxon>
        <taxon>Brachycera</taxon>
        <taxon>Muscomorpha</taxon>
        <taxon>Tephritoidea</taxon>
        <taxon>Tephritidae</taxon>
        <taxon>Bactrocera</taxon>
        <taxon>Bactrocera</taxon>
    </lineage>
</organism>
<proteinExistence type="inferred from homology"/>
<feature type="coiled-coil region" evidence="3">
    <location>
        <begin position="262"/>
        <end position="317"/>
    </location>
</feature>
<evidence type="ECO:0000259" key="4">
    <source>
        <dbReference type="Pfam" id="PF05667"/>
    </source>
</evidence>
<dbReference type="PANTHER" id="PTHR15668">
    <property type="entry name" value="JM1 PROTEIN"/>
    <property type="match status" value="1"/>
</dbReference>
<feature type="domain" description="CCDC22 coiled-coil" evidence="4">
    <location>
        <begin position="248"/>
        <end position="521"/>
    </location>
</feature>
<sequence>MEEVDKIIVQSLKQIGCDISYDCTMGDFTPTLLVDTVSKCLQKIQPSSRYIPLTLPEGLAMAQRFSIATTLSSIISTLNYRADIGYQTFLYPNEVDVRKLLMFLIEKIPRDEEAPTTEVGNLPCDIEIWRKNIKETILEGLHKPWTPQFCRNLGNARNFGCSGQITNFKPHHNLIFVVEKSLSSQKGPCSQHKTITVFQQTATQKFDLISTILHQNSIDLYVGKTCSHEDQQKFVPKLNQTVTALPKSESFVLKNATDLSPISNLTEEIKNFKDQNANILTIRKTLTKNINAIKNEQVEAKNELENMQAEVKIHERACLVLDNPKENTSKLETLIRSTLERRKNLDQQWQEFRKPMLNTIEGLRTAKHLLKTKNVKEFQETIKQLEIALEEKKAQQKQLAIELKTFANDGAAPRKEYINRILEFISNIRKQRNDIYKVLDDTRDLQKQLNSLSAQLQRQFCYTDDLLFQTAKHDVHSKVAYKLLATLHSTCNELVELVSKTGNVTNTSREIEVQIDREKTKNVTVRLQQITEDIENFGNLIQNLRTEIHDIENEISKA</sequence>
<dbReference type="AlphaFoldDB" id="A0A6I9VDK7"/>
<dbReference type="GO" id="GO:0097602">
    <property type="term" value="F:cullin family protein binding"/>
    <property type="evidence" value="ECO:0007669"/>
    <property type="project" value="TreeGrafter"/>
</dbReference>
<dbReference type="FunCoup" id="A0A6I9VDK7">
    <property type="interactions" value="1544"/>
</dbReference>
<dbReference type="KEGG" id="bdr:105231366"/>
<evidence type="ECO:0000313" key="6">
    <source>
        <dbReference type="Proteomes" id="UP001652620"/>
    </source>
</evidence>
<evidence type="ECO:0000259" key="5">
    <source>
        <dbReference type="Pfam" id="PF21674"/>
    </source>
</evidence>
<protein>
    <recommendedName>
        <fullName evidence="2">Coiled-coil domain-containing protein 22 homolog</fullName>
    </recommendedName>
</protein>
<evidence type="ECO:0000313" key="7">
    <source>
        <dbReference type="RefSeq" id="XP_011210942.2"/>
    </source>
</evidence>
<reference evidence="7" key="1">
    <citation type="submission" date="2025-08" db="UniProtKB">
        <authorList>
            <consortium name="RefSeq"/>
        </authorList>
    </citation>
    <scope>IDENTIFICATION</scope>
    <source>
        <tissue evidence="7">Adult</tissue>
    </source>
</reference>
<evidence type="ECO:0000256" key="3">
    <source>
        <dbReference type="SAM" id="Coils"/>
    </source>
</evidence>
<dbReference type="InParanoid" id="A0A6I9VDK7"/>
<dbReference type="InterPro" id="IPR048349">
    <property type="entry name" value="CCDC22_N"/>
</dbReference>
<feature type="coiled-coil region" evidence="3">
    <location>
        <begin position="527"/>
        <end position="554"/>
    </location>
</feature>
<keyword evidence="6" id="KW-1185">Reference proteome</keyword>
<feature type="domain" description="CCDC22 N-terminal" evidence="5">
    <location>
        <begin position="1"/>
        <end position="109"/>
    </location>
</feature>